<dbReference type="InterPro" id="IPR056911">
    <property type="entry name" value="Phage_Znf_bind_put"/>
</dbReference>
<gene>
    <name evidence="2" type="primary">67</name>
    <name evidence="2" type="ORF">SEA_KILKOR_67</name>
</gene>
<evidence type="ECO:0000259" key="1">
    <source>
        <dbReference type="Pfam" id="PF24623"/>
    </source>
</evidence>
<keyword evidence="3" id="KW-1185">Reference proteome</keyword>
<dbReference type="Proteomes" id="UP000464099">
    <property type="component" value="Segment"/>
</dbReference>
<sequence length="90" mass="10514">MTAPSPRIPYDWARVECPTCGAAPDTRCRARSGRTTDAHVKRLDLAWQRRRRRRVPCPHEHEHEGNVFMCPHWIDEPHEHTHTNRGGMNP</sequence>
<dbReference type="KEGG" id="vg:63023579"/>
<organism evidence="2 3">
    <name type="scientific">Mycobacterium phage KilKor</name>
    <dbReference type="NCBI Taxonomy" id="2696373"/>
    <lineage>
        <taxon>Viruses</taxon>
        <taxon>Duplodnaviria</taxon>
        <taxon>Heunggongvirae</taxon>
        <taxon>Uroviricota</taxon>
        <taxon>Caudoviricetes</taxon>
        <taxon>Pclasvirinae</taxon>
        <taxon>Fishburnevirus</taxon>
        <taxon>Fishburnevirus kilkor</taxon>
    </lineage>
</organism>
<reference evidence="2 3" key="1">
    <citation type="submission" date="2020-01" db="EMBL/GenBank/DDBJ databases">
        <authorList>
            <person name="Frederick G.D."/>
            <person name="Baliraine F.N."/>
            <person name="Taylor K.J."/>
            <person name="Banks K.M."/>
            <person name="Henry S.M."/>
            <person name="Beene G.S."/>
            <person name="Garlena R.A."/>
            <person name="Russell D.A."/>
            <person name="Pope W.H."/>
            <person name="Jacobs-Sera D."/>
            <person name="Hatfull G.F."/>
        </authorList>
    </citation>
    <scope>NUCLEOTIDE SEQUENCE [LARGE SCALE GENOMIC DNA]</scope>
</reference>
<dbReference type="EMBL" id="MN892486">
    <property type="protein sequence ID" value="QHJ86498.1"/>
    <property type="molecule type" value="Genomic_DNA"/>
</dbReference>
<dbReference type="GeneID" id="63023579"/>
<feature type="domain" description="DNA-binding phage zinc finger" evidence="1">
    <location>
        <begin position="6"/>
        <end position="56"/>
    </location>
</feature>
<accession>A0A6B9T0E4</accession>
<name>A0A6B9T0E4_9CAUD</name>
<dbReference type="RefSeq" id="YP_010001368.1">
    <property type="nucleotide sequence ID" value="NC_053209.1"/>
</dbReference>
<evidence type="ECO:0000313" key="2">
    <source>
        <dbReference type="EMBL" id="QHJ86498.1"/>
    </source>
</evidence>
<evidence type="ECO:0000313" key="3">
    <source>
        <dbReference type="Proteomes" id="UP000464099"/>
    </source>
</evidence>
<proteinExistence type="predicted"/>
<protein>
    <recommendedName>
        <fullName evidence="1">DNA-binding phage zinc finger domain-containing protein</fullName>
    </recommendedName>
</protein>
<dbReference type="Pfam" id="PF24623">
    <property type="entry name" value="Phage_zn_bind_8"/>
    <property type="match status" value="1"/>
</dbReference>